<dbReference type="AlphaFoldDB" id="A0A256A2A3"/>
<gene>
    <name evidence="2" type="ORF">CHX27_02790</name>
</gene>
<feature type="transmembrane region" description="Helical" evidence="1">
    <location>
        <begin position="6"/>
        <end position="24"/>
    </location>
</feature>
<dbReference type="Proteomes" id="UP000216035">
    <property type="component" value="Unassembled WGS sequence"/>
</dbReference>
<sequence>MELQNPVRLLLLLFLAITFIQSGYDKLMYWKDNLNWLKSHFAKTPIKDMVPMSLGLILALELIAGIASAAGIIQLLTNSGESFGFYGAVTSAVTLLFLLLGQRMAKDYEGAKTIVIYFIPTLLAVHLFAH</sequence>
<name>A0A256A2A3_9FLAO</name>
<evidence type="ECO:0000256" key="1">
    <source>
        <dbReference type="SAM" id="Phobius"/>
    </source>
</evidence>
<dbReference type="OrthoDB" id="957977at2"/>
<keyword evidence="1" id="KW-0812">Transmembrane</keyword>
<evidence type="ECO:0000313" key="3">
    <source>
        <dbReference type="Proteomes" id="UP000216035"/>
    </source>
</evidence>
<protein>
    <submittedName>
        <fullName evidence="2">DoxX family protein</fullName>
    </submittedName>
</protein>
<proteinExistence type="predicted"/>
<dbReference type="EMBL" id="NOXX01000139">
    <property type="protein sequence ID" value="OYQ47802.1"/>
    <property type="molecule type" value="Genomic_DNA"/>
</dbReference>
<feature type="transmembrane region" description="Helical" evidence="1">
    <location>
        <begin position="113"/>
        <end position="129"/>
    </location>
</feature>
<reference evidence="2 3" key="1">
    <citation type="submission" date="2017-07" db="EMBL/GenBank/DDBJ databases">
        <title>Flavobacterium cyanobacteriorum sp. nov., isolated from cyanobacterial aggregates in a eutrophic lake.</title>
        <authorList>
            <person name="Cai H."/>
        </authorList>
    </citation>
    <scope>NUCLEOTIDE SEQUENCE [LARGE SCALE GENOMIC DNA]</scope>
    <source>
        <strain evidence="2 3">TH167</strain>
    </source>
</reference>
<feature type="transmembrane region" description="Helical" evidence="1">
    <location>
        <begin position="54"/>
        <end position="77"/>
    </location>
</feature>
<keyword evidence="1" id="KW-0472">Membrane</keyword>
<feature type="transmembrane region" description="Helical" evidence="1">
    <location>
        <begin position="83"/>
        <end position="101"/>
    </location>
</feature>
<keyword evidence="3" id="KW-1185">Reference proteome</keyword>
<dbReference type="RefSeq" id="WP_094485244.1">
    <property type="nucleotide sequence ID" value="NZ_NOXX01000139.1"/>
</dbReference>
<comment type="caution">
    <text evidence="2">The sequence shown here is derived from an EMBL/GenBank/DDBJ whole genome shotgun (WGS) entry which is preliminary data.</text>
</comment>
<accession>A0A256A2A3</accession>
<evidence type="ECO:0000313" key="2">
    <source>
        <dbReference type="EMBL" id="OYQ47802.1"/>
    </source>
</evidence>
<keyword evidence="1" id="KW-1133">Transmembrane helix</keyword>
<organism evidence="2 3">
    <name type="scientific">Flavobacterium aurantiibacter</name>
    <dbReference type="NCBI Taxonomy" id="2023067"/>
    <lineage>
        <taxon>Bacteria</taxon>
        <taxon>Pseudomonadati</taxon>
        <taxon>Bacteroidota</taxon>
        <taxon>Flavobacteriia</taxon>
        <taxon>Flavobacteriales</taxon>
        <taxon>Flavobacteriaceae</taxon>
        <taxon>Flavobacterium</taxon>
    </lineage>
</organism>